<proteinExistence type="predicted"/>
<accession>A0AAJ0LV32</accession>
<dbReference type="PANTHER" id="PTHR10272">
    <property type="entry name" value="PLATELET-ACTIVATING FACTOR ACETYLHYDROLASE"/>
    <property type="match status" value="1"/>
</dbReference>
<evidence type="ECO:0000256" key="5">
    <source>
        <dbReference type="SAM" id="MobiDB-lite"/>
    </source>
</evidence>
<dbReference type="Pfam" id="PF03403">
    <property type="entry name" value="PAF-AH_p_II"/>
    <property type="match status" value="1"/>
</dbReference>
<evidence type="ECO:0000313" key="7">
    <source>
        <dbReference type="Proteomes" id="UP001271007"/>
    </source>
</evidence>
<dbReference type="Proteomes" id="UP001271007">
    <property type="component" value="Unassembled WGS sequence"/>
</dbReference>
<evidence type="ECO:0000313" key="6">
    <source>
        <dbReference type="EMBL" id="KAK3056285.1"/>
    </source>
</evidence>
<dbReference type="EMBL" id="JAWDJX010000006">
    <property type="protein sequence ID" value="KAK3056285.1"/>
    <property type="molecule type" value="Genomic_DNA"/>
</dbReference>
<sequence length="658" mass="73145">MTPPLYLPTLALENCSMGLPASHPRLGGKQTGDIPNAQKPKARPPRGFRDTVIFPARSLPTYTGPYPVGTMEIEVPAQNPQVFSDIKRQGKHVLELETCLVTIYYPSNSAEPNLKKKNSKHAHSRQLWLGRPRLDVANGYGQFAGVGKLAEIVFLPAMFTKLPAYRNAPIAEHWAPSVNTKAGGLKVKTENGSKPDGASEKPSFPLILFSHGLGGTRTMYSSLCGEFASYGFVVCAIEHRDGSGPRTFVNHAKSGQSSMEEREAQGGVDHLSDDSSRGYDVIDYLFPKDNPYDTSPHNDKGVDRELRDAQIALRMAEIGEAYSVMREICEGKGERVAGRNLRRKGFKGASSHGLEGIDWSQWKDRIRLDHVTAAGHSFGAATVVEMLRHDDRFHYVSQGIIYDTWGAGLIPPETEPSQHRIRAPLLAINSEAFTYWPSNFELVEELVREAQEDPDPKPSWLLTLRGTIHVSQSDFSIMYPHVCSLFLKMVANPKRALDLNINASLEFLSHVLPKELAEVSRAYQNEGLLGSQISPLDRIPSQLKLKPHDEWIAMRLKIRHEWLLRISPALFRKVQRVRNEQKGKPPETGDEAWLHVKPTAESVEHFMRGMEKPQDQQKKYDDALPAADAGEEDQGKPIHAPFKGGEGAKGSTAVNQDP</sequence>
<evidence type="ECO:0000256" key="4">
    <source>
        <dbReference type="ARBA" id="ARBA00023098"/>
    </source>
</evidence>
<dbReference type="AlphaFoldDB" id="A0AAJ0LV32"/>
<protein>
    <recommendedName>
        <fullName evidence="1">1-alkyl-2-acetylglycerophosphocholine esterase</fullName>
        <ecNumber evidence="1">3.1.1.47</ecNumber>
    </recommendedName>
</protein>
<evidence type="ECO:0000256" key="2">
    <source>
        <dbReference type="ARBA" id="ARBA00022801"/>
    </source>
</evidence>
<evidence type="ECO:0000256" key="3">
    <source>
        <dbReference type="ARBA" id="ARBA00022963"/>
    </source>
</evidence>
<organism evidence="6 7">
    <name type="scientific">Extremus antarcticus</name>
    <dbReference type="NCBI Taxonomy" id="702011"/>
    <lineage>
        <taxon>Eukaryota</taxon>
        <taxon>Fungi</taxon>
        <taxon>Dikarya</taxon>
        <taxon>Ascomycota</taxon>
        <taxon>Pezizomycotina</taxon>
        <taxon>Dothideomycetes</taxon>
        <taxon>Dothideomycetidae</taxon>
        <taxon>Mycosphaerellales</taxon>
        <taxon>Extremaceae</taxon>
        <taxon>Extremus</taxon>
    </lineage>
</organism>
<feature type="region of interest" description="Disordered" evidence="5">
    <location>
        <begin position="251"/>
        <end position="275"/>
    </location>
</feature>
<keyword evidence="7" id="KW-1185">Reference proteome</keyword>
<feature type="region of interest" description="Disordered" evidence="5">
    <location>
        <begin position="607"/>
        <end position="658"/>
    </location>
</feature>
<name>A0AAJ0LV32_9PEZI</name>
<feature type="compositionally biased region" description="Basic and acidic residues" evidence="5">
    <location>
        <begin position="259"/>
        <end position="275"/>
    </location>
</feature>
<dbReference type="InterPro" id="IPR029058">
    <property type="entry name" value="AB_hydrolase_fold"/>
</dbReference>
<dbReference type="GO" id="GO:0016042">
    <property type="term" value="P:lipid catabolic process"/>
    <property type="evidence" value="ECO:0007669"/>
    <property type="project" value="UniProtKB-KW"/>
</dbReference>
<comment type="caution">
    <text evidence="6">The sequence shown here is derived from an EMBL/GenBank/DDBJ whole genome shotgun (WGS) entry which is preliminary data.</text>
</comment>
<dbReference type="PANTHER" id="PTHR10272:SF0">
    <property type="entry name" value="PLATELET-ACTIVATING FACTOR ACETYLHYDROLASE"/>
    <property type="match status" value="1"/>
</dbReference>
<feature type="region of interest" description="Disordered" evidence="5">
    <location>
        <begin position="21"/>
        <end position="48"/>
    </location>
</feature>
<gene>
    <name evidence="6" type="ORF">LTR09_002792</name>
</gene>
<keyword evidence="2" id="KW-0378">Hydrolase</keyword>
<dbReference type="GO" id="GO:0003847">
    <property type="term" value="F:1-alkyl-2-acetylglycerophosphocholine esterase activity"/>
    <property type="evidence" value="ECO:0007669"/>
    <property type="project" value="UniProtKB-EC"/>
</dbReference>
<evidence type="ECO:0000256" key="1">
    <source>
        <dbReference type="ARBA" id="ARBA00013201"/>
    </source>
</evidence>
<dbReference type="Gene3D" id="3.40.50.1820">
    <property type="entry name" value="alpha/beta hydrolase"/>
    <property type="match status" value="1"/>
</dbReference>
<reference evidence="6" key="1">
    <citation type="submission" date="2023-04" db="EMBL/GenBank/DDBJ databases">
        <title>Black Yeasts Isolated from many extreme environments.</title>
        <authorList>
            <person name="Coleine C."/>
            <person name="Stajich J.E."/>
            <person name="Selbmann L."/>
        </authorList>
    </citation>
    <scope>NUCLEOTIDE SEQUENCE</scope>
    <source>
        <strain evidence="6">CCFEE 5312</strain>
    </source>
</reference>
<keyword evidence="3" id="KW-0442">Lipid degradation</keyword>
<dbReference type="EC" id="3.1.1.47" evidence="1"/>
<dbReference type="SUPFAM" id="SSF53474">
    <property type="entry name" value="alpha/beta-Hydrolases"/>
    <property type="match status" value="1"/>
</dbReference>
<keyword evidence="4" id="KW-0443">Lipid metabolism</keyword>
<feature type="compositionally biased region" description="Basic and acidic residues" evidence="5">
    <location>
        <begin position="607"/>
        <end position="622"/>
    </location>
</feature>